<dbReference type="PROSITE" id="PS50919">
    <property type="entry name" value="MIR"/>
    <property type="match status" value="1"/>
</dbReference>
<dbReference type="SUPFAM" id="SSF53032">
    <property type="entry name" value="tRNA-intron endonuclease catalytic domain-like"/>
    <property type="match status" value="1"/>
</dbReference>
<sequence>MDTKPLPVHLASPRSWISRLLFHPTRSPCWSGTLIEFGSCVWLRHSSCDIDPFESGLFGKGSLSRAKPTWKSRTIDKGDKNTVFLEHITTERRKLKRSQENPPSSSSSPSVSTTNDDVWSVEEIKDITDSQDYEQVFLDFFEAFFLIYALDSLIIYDPLDKPLSIDTCWTIFSNQTPSFATRYAVYHYYRSLGWSPKQGTKFGVDFVLYRPGRKHHHGDFAVVIVTDHDNENRNMDWKDLHRLNRVCTQVKKTLVLCYVIKPSSQPVDRPQCLESYKVREVIFKRWSPERNREK</sequence>
<comment type="function">
    <text evidence="4">Constitutes one of the two catalytic subunit of the tRNA-splicing endonuclease complex, a complex responsible for identification and cleavage of the splice sites in pre-tRNA. It cleaves pre-tRNA at the 5'- and 3'-splice sites to release the intron. The products are an intron and two tRNA half-molecules bearing 2',3'-cyclic phosphate and 5'-OH termini. There are no conserved sequences at the splice sites, but the intron is invariably located at the same site in the gene, placing the splice sites an invariant distance from the constant structural features of the tRNA body.</text>
</comment>
<dbReference type="EMBL" id="JAEPRB010000203">
    <property type="protein sequence ID" value="KAG2218936.1"/>
    <property type="molecule type" value="Genomic_DNA"/>
</dbReference>
<keyword evidence="9" id="KW-1185">Reference proteome</keyword>
<name>A0A8H7RXE6_9FUNG</name>
<dbReference type="PIRSF" id="PIRSF011789">
    <property type="entry name" value="tRNA_splic_SEN2"/>
    <property type="match status" value="1"/>
</dbReference>
<evidence type="ECO:0000256" key="1">
    <source>
        <dbReference type="ARBA" id="ARBA00008078"/>
    </source>
</evidence>
<dbReference type="CDD" id="cd22363">
    <property type="entry name" value="tRNA-intron_lyase_C"/>
    <property type="match status" value="1"/>
</dbReference>
<proteinExistence type="inferred from homology"/>
<evidence type="ECO:0000313" key="8">
    <source>
        <dbReference type="EMBL" id="KAG2218936.1"/>
    </source>
</evidence>
<feature type="domain" description="MIR" evidence="7">
    <location>
        <begin position="72"/>
        <end position="124"/>
    </location>
</feature>
<feature type="compositionally biased region" description="Low complexity" evidence="6">
    <location>
        <begin position="102"/>
        <end position="112"/>
    </location>
</feature>
<dbReference type="Gene3D" id="3.40.1350.10">
    <property type="match status" value="1"/>
</dbReference>
<comment type="similarity">
    <text evidence="1 4">Belongs to the tRNA-intron endonuclease family.</text>
</comment>
<dbReference type="Proteomes" id="UP000646827">
    <property type="component" value="Unassembled WGS sequence"/>
</dbReference>
<organism evidence="8 9">
    <name type="scientific">Circinella minor</name>
    <dbReference type="NCBI Taxonomy" id="1195481"/>
    <lineage>
        <taxon>Eukaryota</taxon>
        <taxon>Fungi</taxon>
        <taxon>Fungi incertae sedis</taxon>
        <taxon>Mucoromycota</taxon>
        <taxon>Mucoromycotina</taxon>
        <taxon>Mucoromycetes</taxon>
        <taxon>Mucorales</taxon>
        <taxon>Lichtheimiaceae</taxon>
        <taxon>Circinella</taxon>
    </lineage>
</organism>
<dbReference type="InterPro" id="IPR016589">
    <property type="entry name" value="tRNA_splic_SEN2"/>
</dbReference>
<feature type="active site" evidence="5">
    <location>
        <position position="252"/>
    </location>
</feature>
<dbReference type="InterPro" id="IPR036167">
    <property type="entry name" value="tRNA_intron_Endo_cat-like_sf"/>
</dbReference>
<dbReference type="InterPro" id="IPR006676">
    <property type="entry name" value="tRNA_splic"/>
</dbReference>
<dbReference type="GO" id="GO:0003676">
    <property type="term" value="F:nucleic acid binding"/>
    <property type="evidence" value="ECO:0007669"/>
    <property type="project" value="InterPro"/>
</dbReference>
<evidence type="ECO:0000256" key="6">
    <source>
        <dbReference type="SAM" id="MobiDB-lite"/>
    </source>
</evidence>
<evidence type="ECO:0000313" key="9">
    <source>
        <dbReference type="Proteomes" id="UP000646827"/>
    </source>
</evidence>
<dbReference type="GO" id="GO:0000379">
    <property type="term" value="P:tRNA-type intron splice site recognition and cleavage"/>
    <property type="evidence" value="ECO:0007669"/>
    <property type="project" value="TreeGrafter"/>
</dbReference>
<dbReference type="OrthoDB" id="10249562at2759"/>
<dbReference type="InterPro" id="IPR016093">
    <property type="entry name" value="MIR_motif"/>
</dbReference>
<protein>
    <recommendedName>
        <fullName evidence="4">tRNA-splicing endonuclease subunit Sen2</fullName>
        <ecNumber evidence="4">4.6.1.16</ecNumber>
    </recommendedName>
</protein>
<evidence type="ECO:0000259" key="7">
    <source>
        <dbReference type="PROSITE" id="PS50919"/>
    </source>
</evidence>
<dbReference type="EC" id="4.6.1.16" evidence="4"/>
<dbReference type="GO" id="GO:0000214">
    <property type="term" value="C:tRNA-intron endonuclease complex"/>
    <property type="evidence" value="ECO:0007669"/>
    <property type="project" value="UniProtKB-UniRule"/>
</dbReference>
<feature type="active site" evidence="5">
    <location>
        <position position="217"/>
    </location>
</feature>
<dbReference type="GO" id="GO:0005737">
    <property type="term" value="C:cytoplasm"/>
    <property type="evidence" value="ECO:0007669"/>
    <property type="project" value="TreeGrafter"/>
</dbReference>
<evidence type="ECO:0000256" key="4">
    <source>
        <dbReference type="PIRNR" id="PIRNR011789"/>
    </source>
</evidence>
<gene>
    <name evidence="8" type="ORF">INT45_008173</name>
</gene>
<evidence type="ECO:0000256" key="5">
    <source>
        <dbReference type="PIRSR" id="PIRSR011789-1"/>
    </source>
</evidence>
<accession>A0A8H7RXE6</accession>
<dbReference type="GO" id="GO:0000213">
    <property type="term" value="F:tRNA-intron lyase activity"/>
    <property type="evidence" value="ECO:0007669"/>
    <property type="project" value="UniProtKB-UniRule"/>
</dbReference>
<dbReference type="PANTHER" id="PTHR21227:SF0">
    <property type="entry name" value="TRNA-SPLICING ENDONUCLEASE SUBUNIT SEN2"/>
    <property type="match status" value="1"/>
</dbReference>
<dbReference type="InterPro" id="IPR011856">
    <property type="entry name" value="tRNA_endonuc-like_dom_sf"/>
</dbReference>
<dbReference type="PANTHER" id="PTHR21227">
    <property type="entry name" value="TRNA-SPLICING ENDONUCLEASE SUBUNIT SEN2"/>
    <property type="match status" value="1"/>
</dbReference>
<feature type="active site" evidence="5">
    <location>
        <position position="209"/>
    </location>
</feature>
<feature type="region of interest" description="Disordered" evidence="6">
    <location>
        <begin position="92"/>
        <end position="115"/>
    </location>
</feature>
<evidence type="ECO:0000256" key="3">
    <source>
        <dbReference type="ARBA" id="ARBA00023239"/>
    </source>
</evidence>
<reference evidence="8 9" key="1">
    <citation type="submission" date="2020-12" db="EMBL/GenBank/DDBJ databases">
        <title>Metabolic potential, ecology and presence of endohyphal bacteria is reflected in genomic diversity of Mucoromycotina.</title>
        <authorList>
            <person name="Muszewska A."/>
            <person name="Okrasinska A."/>
            <person name="Steczkiewicz K."/>
            <person name="Drgas O."/>
            <person name="Orlowska M."/>
            <person name="Perlinska-Lenart U."/>
            <person name="Aleksandrzak-Piekarczyk T."/>
            <person name="Szatraj K."/>
            <person name="Zielenkiewicz U."/>
            <person name="Pilsyk S."/>
            <person name="Malc E."/>
            <person name="Mieczkowski P."/>
            <person name="Kruszewska J.S."/>
            <person name="Biernat P."/>
            <person name="Pawlowska J."/>
        </authorList>
    </citation>
    <scope>NUCLEOTIDE SEQUENCE [LARGE SCALE GENOMIC DNA]</scope>
    <source>
        <strain evidence="8 9">CBS 142.35</strain>
    </source>
</reference>
<keyword evidence="2 4" id="KW-0819">tRNA processing</keyword>
<dbReference type="Pfam" id="PF01974">
    <property type="entry name" value="tRNA_int_endo"/>
    <property type="match status" value="1"/>
</dbReference>
<evidence type="ECO:0000256" key="2">
    <source>
        <dbReference type="ARBA" id="ARBA00022694"/>
    </source>
</evidence>
<comment type="caution">
    <text evidence="8">The sequence shown here is derived from an EMBL/GenBank/DDBJ whole genome shotgun (WGS) entry which is preliminary data.</text>
</comment>
<dbReference type="NCBIfam" id="TIGR00324">
    <property type="entry name" value="endA"/>
    <property type="match status" value="1"/>
</dbReference>
<keyword evidence="3 4" id="KW-0456">Lyase</keyword>
<dbReference type="InterPro" id="IPR006677">
    <property type="entry name" value="tRNA_intron_Endonuc_cat-like"/>
</dbReference>
<dbReference type="AlphaFoldDB" id="A0A8H7RXE6"/>